<accession>A0A1H4FSS3</accession>
<name>A0A1H4FSS3_9SPHI</name>
<evidence type="ECO:0000259" key="1">
    <source>
        <dbReference type="Pfam" id="PF01590"/>
    </source>
</evidence>
<sequence>MLHDEQGRLKAVNKFLKLKISRENELTEIARYAAEICYTPMAFITLLDEDTQHILFSVGSDFKQTTRADSFCNYTIIQDDVLVIPDTSKDERVMNNPLTNPESANIQFYAGAPLITKDGYNLGSLCVSGHEPMDLSEIQQKMLAVLSRQVIHILDFDVSLALLNEQYLEAKKSEIKLSSFFESSVSCHLLIGKDLEVLAFNKTLAEIMRINHGVQMHIGNSVIDYIDDVFFSEFLTNFKKALSGKHIQNESPMITGGRKIWWNYNYVPAFDAEGEIIGVSYNAINISDLKLKEQQSNAKDESLKAIAFIQSHEIRRPVSSIMGLMNIFKADDYKSSKEDLMMLERAVLELDDKIRLIVNHTENDNKG</sequence>
<dbReference type="Pfam" id="PF01590">
    <property type="entry name" value="GAF"/>
    <property type="match status" value="1"/>
</dbReference>
<dbReference type="InterPro" id="IPR003018">
    <property type="entry name" value="GAF"/>
</dbReference>
<dbReference type="InterPro" id="IPR013656">
    <property type="entry name" value="PAS_4"/>
</dbReference>
<dbReference type="Pfam" id="PF08448">
    <property type="entry name" value="PAS_4"/>
    <property type="match status" value="1"/>
</dbReference>
<gene>
    <name evidence="3" type="ORF">SAMN05443550_10899</name>
</gene>
<dbReference type="OrthoDB" id="741455at2"/>
<evidence type="ECO:0000259" key="2">
    <source>
        <dbReference type="Pfam" id="PF08448"/>
    </source>
</evidence>
<reference evidence="3 4" key="1">
    <citation type="submission" date="2016-10" db="EMBL/GenBank/DDBJ databases">
        <authorList>
            <person name="de Groot N.N."/>
        </authorList>
    </citation>
    <scope>NUCLEOTIDE SEQUENCE [LARGE SCALE GENOMIC DNA]</scope>
    <source>
        <strain evidence="3 4">DSM 19033</strain>
    </source>
</reference>
<dbReference type="PANTHER" id="PTHR43102">
    <property type="entry name" value="SLR1143 PROTEIN"/>
    <property type="match status" value="1"/>
</dbReference>
<dbReference type="SUPFAM" id="SSF55785">
    <property type="entry name" value="PYP-like sensor domain (PAS domain)"/>
    <property type="match status" value="1"/>
</dbReference>
<evidence type="ECO:0000313" key="4">
    <source>
        <dbReference type="Proteomes" id="UP000198850"/>
    </source>
</evidence>
<organism evidence="3 4">
    <name type="scientific">Pedobacter hartonius</name>
    <dbReference type="NCBI Taxonomy" id="425514"/>
    <lineage>
        <taxon>Bacteria</taxon>
        <taxon>Pseudomonadati</taxon>
        <taxon>Bacteroidota</taxon>
        <taxon>Sphingobacteriia</taxon>
        <taxon>Sphingobacteriales</taxon>
        <taxon>Sphingobacteriaceae</taxon>
        <taxon>Pedobacter</taxon>
    </lineage>
</organism>
<dbReference type="EMBL" id="FNRA01000008">
    <property type="protein sequence ID" value="SEB00127.1"/>
    <property type="molecule type" value="Genomic_DNA"/>
</dbReference>
<dbReference type="STRING" id="425514.SAMN05443550_10899"/>
<dbReference type="Proteomes" id="UP000198850">
    <property type="component" value="Unassembled WGS sequence"/>
</dbReference>
<evidence type="ECO:0000313" key="3">
    <source>
        <dbReference type="EMBL" id="SEB00127.1"/>
    </source>
</evidence>
<feature type="domain" description="GAF" evidence="1">
    <location>
        <begin position="23"/>
        <end position="150"/>
    </location>
</feature>
<proteinExistence type="predicted"/>
<keyword evidence="4" id="KW-1185">Reference proteome</keyword>
<dbReference type="Gene3D" id="3.30.450.20">
    <property type="entry name" value="PAS domain"/>
    <property type="match status" value="1"/>
</dbReference>
<dbReference type="InterPro" id="IPR029016">
    <property type="entry name" value="GAF-like_dom_sf"/>
</dbReference>
<feature type="domain" description="PAS fold-4" evidence="2">
    <location>
        <begin position="181"/>
        <end position="280"/>
    </location>
</feature>
<dbReference type="RefSeq" id="WP_090557932.1">
    <property type="nucleotide sequence ID" value="NZ_FNRA01000008.1"/>
</dbReference>
<protein>
    <submittedName>
        <fullName evidence="3">GAF domain-containing protein</fullName>
    </submittedName>
</protein>
<dbReference type="AlphaFoldDB" id="A0A1H4FSS3"/>
<dbReference type="SUPFAM" id="SSF55781">
    <property type="entry name" value="GAF domain-like"/>
    <property type="match status" value="1"/>
</dbReference>
<dbReference type="PANTHER" id="PTHR43102:SF2">
    <property type="entry name" value="GAF DOMAIN-CONTAINING PROTEIN"/>
    <property type="match status" value="1"/>
</dbReference>
<dbReference type="InterPro" id="IPR035965">
    <property type="entry name" value="PAS-like_dom_sf"/>
</dbReference>
<dbReference type="Gene3D" id="3.30.450.40">
    <property type="match status" value="1"/>
</dbReference>